<comment type="caution">
    <text evidence="2">The sequence shown here is derived from an EMBL/GenBank/DDBJ whole genome shotgun (WGS) entry which is preliminary data.</text>
</comment>
<feature type="signal peptide" evidence="1">
    <location>
        <begin position="1"/>
        <end position="30"/>
    </location>
</feature>
<accession>A0A845B1J9</accession>
<sequence length="188" mass="20720">MKLMRIRPVNALTLGFALTTLAAVSPPAAAQDAAATQGGENVEYLDLLKSCQAEAADSARLACFDSAVSRMLKANEEGDLQVVDRADVRETRRKFFGLSVPDLGIFKKRDESDTEELEVLQSTITSATRTRQGWVIQTAEGALWQIDEAPRRLLDPEPGQPVEFRKAALGSYFIRVNDQLGVKGRRIR</sequence>
<dbReference type="Proteomes" id="UP000431922">
    <property type="component" value="Unassembled WGS sequence"/>
</dbReference>
<evidence type="ECO:0000313" key="3">
    <source>
        <dbReference type="Proteomes" id="UP000431922"/>
    </source>
</evidence>
<reference evidence="2 3" key="1">
    <citation type="submission" date="2019-12" db="EMBL/GenBank/DDBJ databases">
        <title>Genomic-based taxomic classification of the family Erythrobacteraceae.</title>
        <authorList>
            <person name="Xu L."/>
        </authorList>
    </citation>
    <scope>NUCLEOTIDE SEQUENCE [LARGE SCALE GENOMIC DNA]</scope>
    <source>
        <strain evidence="2 3">KCTC 42453</strain>
    </source>
</reference>
<dbReference type="OrthoDB" id="7596780at2"/>
<evidence type="ECO:0000256" key="1">
    <source>
        <dbReference type="SAM" id="SignalP"/>
    </source>
</evidence>
<organism evidence="2 3">
    <name type="scientific">Allopontixanthobacter sediminis</name>
    <dbReference type="NCBI Taxonomy" id="1689985"/>
    <lineage>
        <taxon>Bacteria</taxon>
        <taxon>Pseudomonadati</taxon>
        <taxon>Pseudomonadota</taxon>
        <taxon>Alphaproteobacteria</taxon>
        <taxon>Sphingomonadales</taxon>
        <taxon>Erythrobacteraceae</taxon>
        <taxon>Allopontixanthobacter</taxon>
    </lineage>
</organism>
<evidence type="ECO:0000313" key="2">
    <source>
        <dbReference type="EMBL" id="MXP45131.1"/>
    </source>
</evidence>
<dbReference type="AlphaFoldDB" id="A0A845B1J9"/>
<protein>
    <submittedName>
        <fullName evidence="2">Uncharacterized protein</fullName>
    </submittedName>
</protein>
<keyword evidence="3" id="KW-1185">Reference proteome</keyword>
<dbReference type="EMBL" id="WTYL01000003">
    <property type="protein sequence ID" value="MXP45131.1"/>
    <property type="molecule type" value="Genomic_DNA"/>
</dbReference>
<feature type="chain" id="PRO_5032695682" evidence="1">
    <location>
        <begin position="31"/>
        <end position="188"/>
    </location>
</feature>
<gene>
    <name evidence="2" type="ORF">GRI65_11805</name>
</gene>
<dbReference type="RefSeq" id="WP_160756762.1">
    <property type="nucleotide sequence ID" value="NZ_WTYL01000003.1"/>
</dbReference>
<name>A0A845B1J9_9SPHN</name>
<proteinExistence type="predicted"/>
<keyword evidence="1" id="KW-0732">Signal</keyword>